<gene>
    <name evidence="2" type="primary">WBGene00119049</name>
</gene>
<feature type="transmembrane region" description="Helical" evidence="1">
    <location>
        <begin position="212"/>
        <end position="240"/>
    </location>
</feature>
<name>A0A8R1YM70_PRIPA</name>
<dbReference type="Gene3D" id="1.20.1070.10">
    <property type="entry name" value="Rhodopsin 7-helix transmembrane proteins"/>
    <property type="match status" value="1"/>
</dbReference>
<feature type="transmembrane region" description="Helical" evidence="1">
    <location>
        <begin position="60"/>
        <end position="79"/>
    </location>
</feature>
<evidence type="ECO:0008006" key="4">
    <source>
        <dbReference type="Google" id="ProtNLM"/>
    </source>
</evidence>
<dbReference type="InterPro" id="IPR019426">
    <property type="entry name" value="7TM_GPCR_serpentine_rcpt_Srv"/>
</dbReference>
<feature type="transmembrane region" description="Helical" evidence="1">
    <location>
        <begin position="28"/>
        <end position="48"/>
    </location>
</feature>
<feature type="transmembrane region" description="Helical" evidence="1">
    <location>
        <begin position="261"/>
        <end position="284"/>
    </location>
</feature>
<reference evidence="3" key="1">
    <citation type="journal article" date="2008" name="Nat. Genet.">
        <title>The Pristionchus pacificus genome provides a unique perspective on nematode lifestyle and parasitism.</title>
        <authorList>
            <person name="Dieterich C."/>
            <person name="Clifton S.W."/>
            <person name="Schuster L.N."/>
            <person name="Chinwalla A."/>
            <person name="Delehaunty K."/>
            <person name="Dinkelacker I."/>
            <person name="Fulton L."/>
            <person name="Fulton R."/>
            <person name="Godfrey J."/>
            <person name="Minx P."/>
            <person name="Mitreva M."/>
            <person name="Roeseler W."/>
            <person name="Tian H."/>
            <person name="Witte H."/>
            <person name="Yang S.P."/>
            <person name="Wilson R.K."/>
            <person name="Sommer R.J."/>
        </authorList>
    </citation>
    <scope>NUCLEOTIDE SEQUENCE [LARGE SCALE GENOMIC DNA]</scope>
    <source>
        <strain evidence="3">PS312</strain>
    </source>
</reference>
<feature type="transmembrane region" description="Helical" evidence="1">
    <location>
        <begin position="164"/>
        <end position="192"/>
    </location>
</feature>
<dbReference type="Pfam" id="PF10323">
    <property type="entry name" value="7TM_GPCR_Srv"/>
    <property type="match status" value="1"/>
</dbReference>
<reference evidence="2" key="2">
    <citation type="submission" date="2022-06" db="UniProtKB">
        <authorList>
            <consortium name="EnsemblMetazoa"/>
        </authorList>
    </citation>
    <scope>IDENTIFICATION</scope>
    <source>
        <strain evidence="2">PS312</strain>
    </source>
</reference>
<feature type="transmembrane region" description="Helical" evidence="1">
    <location>
        <begin position="85"/>
        <end position="108"/>
    </location>
</feature>
<feature type="transmembrane region" description="Helical" evidence="1">
    <location>
        <begin position="304"/>
        <end position="328"/>
    </location>
</feature>
<accession>A0A8R1YM70</accession>
<dbReference type="PANTHER" id="PTHR31748">
    <property type="entry name" value="SERPENTINE RECEPTOR, CLASS V"/>
    <property type="match status" value="1"/>
</dbReference>
<protein>
    <recommendedName>
        <fullName evidence="4">G protein-coupled receptor</fullName>
    </recommendedName>
</protein>
<evidence type="ECO:0000313" key="3">
    <source>
        <dbReference type="Proteomes" id="UP000005239"/>
    </source>
</evidence>
<keyword evidence="1" id="KW-0472">Membrane</keyword>
<keyword evidence="3" id="KW-1185">Reference proteome</keyword>
<dbReference type="EnsemblMetazoa" id="PPA29495.1">
    <property type="protein sequence ID" value="PPA29495.1"/>
    <property type="gene ID" value="WBGene00119049"/>
</dbReference>
<proteinExistence type="predicted"/>
<dbReference type="AlphaFoldDB" id="A0A8R1YM70"/>
<sequence length="352" mass="39954">MEGIVLNRSSRGENDAFIGTITEWINQISLFFSAISIPFVILIFVLLLKERAYSRSSFFLIYKVGLAYDIIALVTTLIFRTIPSFGWFALFFTISPYPAQICLFFNYFTRVGQGLTNLFLCLNRASAILLPLRHENVRTLLENATLGVVNRFRYVTIQIWTSRLLLPSCISIQLISTVAIGGVAASFGVHWLHYPQGQLYAMPKHSSALYAFWRAIFIPVVIILLSITALYMGILCQFWRQLSSFHKMNKKWLDSTESKQAFALFLLALCNVVIEILYCVAYFFSFVYKVNYQRDYRIFFAGNIVLSNCYSTAPCVMLIIFCVCGDMLGDLCRAIGKKSARYAINNAPGLGN</sequence>
<evidence type="ECO:0000256" key="1">
    <source>
        <dbReference type="SAM" id="Phobius"/>
    </source>
</evidence>
<dbReference type="Proteomes" id="UP000005239">
    <property type="component" value="Unassembled WGS sequence"/>
</dbReference>
<keyword evidence="1" id="KW-1133">Transmembrane helix</keyword>
<organism evidence="2 3">
    <name type="scientific">Pristionchus pacificus</name>
    <name type="common">Parasitic nematode worm</name>
    <dbReference type="NCBI Taxonomy" id="54126"/>
    <lineage>
        <taxon>Eukaryota</taxon>
        <taxon>Metazoa</taxon>
        <taxon>Ecdysozoa</taxon>
        <taxon>Nematoda</taxon>
        <taxon>Chromadorea</taxon>
        <taxon>Rhabditida</taxon>
        <taxon>Rhabditina</taxon>
        <taxon>Diplogasteromorpha</taxon>
        <taxon>Diplogasteroidea</taxon>
        <taxon>Neodiplogasteridae</taxon>
        <taxon>Pristionchus</taxon>
    </lineage>
</organism>
<dbReference type="PANTHER" id="PTHR31748:SF1">
    <property type="entry name" value="SERPENTINE RECEPTOR, CLASS V"/>
    <property type="match status" value="1"/>
</dbReference>
<keyword evidence="1" id="KW-0812">Transmembrane</keyword>
<evidence type="ECO:0000313" key="2">
    <source>
        <dbReference type="EnsemblMetazoa" id="PPA29495.1"/>
    </source>
</evidence>